<organism evidence="1 2">
    <name type="scientific">Nocardia amamiensis</name>
    <dbReference type="NCBI Taxonomy" id="404578"/>
    <lineage>
        <taxon>Bacteria</taxon>
        <taxon>Bacillati</taxon>
        <taxon>Actinomycetota</taxon>
        <taxon>Actinomycetes</taxon>
        <taxon>Mycobacteriales</taxon>
        <taxon>Nocardiaceae</taxon>
        <taxon>Nocardia</taxon>
    </lineage>
</organism>
<dbReference type="RefSeq" id="WP_195133830.1">
    <property type="nucleotide sequence ID" value="NZ_JADLQX010000049.1"/>
</dbReference>
<proteinExistence type="predicted"/>
<comment type="caution">
    <text evidence="1">The sequence shown here is derived from an EMBL/GenBank/DDBJ whole genome shotgun (WGS) entry which is preliminary data.</text>
</comment>
<gene>
    <name evidence="1" type="ORF">IU459_34700</name>
</gene>
<sequence length="248" mass="28004">MPQQRRQHIVRLYLEIAQAGSLQAAMQAELDHAGYALTTLLTSCPGWWDCATRVGDDRRHVQTVLGSEERWFLMEFWERGVMMAHGSTADLAASAGAIGLWQAGSRLRELQATWPFVRFGELTEAYELGDPVETRWKLYRQTRARHIDHDLIEAAYAQPRLRMLFPYTSHGSLRLSRCTRFPFTHDLPVIIPLSDGTYQVTWPKRRSHIGHAGTPPEAVSLLVNHLPADCRPAVDATAVELDSSDSTE</sequence>
<name>A0ABS0D1C6_9NOCA</name>
<dbReference type="Pfam" id="PF19692">
    <property type="entry name" value="DUF6193"/>
    <property type="match status" value="1"/>
</dbReference>
<keyword evidence="2" id="KW-1185">Reference proteome</keyword>
<accession>A0ABS0D1C6</accession>
<dbReference type="EMBL" id="JADLQX010000049">
    <property type="protein sequence ID" value="MBF6302650.1"/>
    <property type="molecule type" value="Genomic_DNA"/>
</dbReference>
<evidence type="ECO:0000313" key="1">
    <source>
        <dbReference type="EMBL" id="MBF6302650.1"/>
    </source>
</evidence>
<dbReference type="Proteomes" id="UP000702209">
    <property type="component" value="Unassembled WGS sequence"/>
</dbReference>
<dbReference type="InterPro" id="IPR045682">
    <property type="entry name" value="DUF6193"/>
</dbReference>
<protein>
    <submittedName>
        <fullName evidence="1">Uncharacterized protein</fullName>
    </submittedName>
</protein>
<reference evidence="1 2" key="1">
    <citation type="submission" date="2020-10" db="EMBL/GenBank/DDBJ databases">
        <title>Identification of Nocardia species via Next-generation sequencing and recognition of intraspecies genetic diversity.</title>
        <authorList>
            <person name="Li P."/>
            <person name="Li P."/>
            <person name="Lu B."/>
        </authorList>
    </citation>
    <scope>NUCLEOTIDE SEQUENCE [LARGE SCALE GENOMIC DNA]</scope>
    <source>
        <strain evidence="1 2">BJ06-0157</strain>
    </source>
</reference>
<evidence type="ECO:0000313" key="2">
    <source>
        <dbReference type="Proteomes" id="UP000702209"/>
    </source>
</evidence>